<sequence>MQDKKLDASVSAESNLVIVTTPEYIKEAIKEHAASRNHPDATLQDKGFVVLSNDIGSDSETMAATPKAVKAVYDLANTANNKASDSVPIGRKVNGYSLSADLTLKAEDIGTYTKAETDSHISEVNSLATIANQNAINAKTNAESRLAKNQNGADITDKPTFVNNLGLTETVTRAKNAVQGTQYTDHLTAHNAAWVKIAEVTMKTSSSTPSTININIVGGSGYNVGYPGQCSIANIVLRTGNNDPHGINAVMYITNTGAPTGLATVNTSGDNYDIYVAFAPYSRGILLNAFASDGAIINNLSNLASSPTLPELASKGKVFSYQLQEVTS</sequence>
<reference evidence="3" key="1">
    <citation type="submission" date="2013-11" db="EMBL/GenBank/DDBJ databases">
        <title>Draft genome sequence and annotation of the entomopathogenic bacteria, Xenorhabdus cabanillasi strain JM26 and Xenorhabdus szentirmai strain DSM 16338.</title>
        <authorList>
            <person name="Gualtieri M."/>
            <person name="Ogier J.C."/>
            <person name="Pages S."/>
            <person name="Givaudan A."/>
            <person name="Gaudriault S."/>
        </authorList>
    </citation>
    <scope>NUCLEOTIDE SEQUENCE [LARGE SCALE GENOMIC DNA]</scope>
    <source>
        <strain evidence="3">DSM 16338</strain>
    </source>
</reference>
<evidence type="ECO:0008006" key="5">
    <source>
        <dbReference type="Google" id="ProtNLM"/>
    </source>
</evidence>
<protein>
    <recommendedName>
        <fullName evidence="5">Tail fiber protein</fullName>
    </recommendedName>
</protein>
<evidence type="ECO:0000313" key="4">
    <source>
        <dbReference type="Proteomes" id="UP000019202"/>
    </source>
</evidence>
<dbReference type="AlphaFoldDB" id="W1IU19"/>
<proteinExistence type="predicted"/>
<dbReference type="InterPro" id="IPR005068">
    <property type="entry name" value="Phage_lambda_Stf-r2"/>
</dbReference>
<dbReference type="Proteomes" id="UP000019202">
    <property type="component" value="Unassembled WGS sequence"/>
</dbReference>
<keyword evidence="2" id="KW-0945">Host-virus interaction</keyword>
<dbReference type="Pfam" id="PF03406">
    <property type="entry name" value="Phage_fiber_2"/>
    <property type="match status" value="1"/>
</dbReference>
<gene>
    <name evidence="3" type="ORF">XSR1_170042</name>
</gene>
<comment type="caution">
    <text evidence="3">The sequence shown here is derived from an EMBL/GenBank/DDBJ whole genome shotgun (WGS) entry which is preliminary data.</text>
</comment>
<dbReference type="GeneID" id="97123621"/>
<dbReference type="PANTHER" id="PTHR35191">
    <property type="entry name" value="PROPHAGE SIDE TAIL FIBER PROTEIN HOMOLOG STFQ-RELATED"/>
    <property type="match status" value="1"/>
</dbReference>
<organism evidence="3 4">
    <name type="scientific">Xenorhabdus szentirmaii DSM 16338</name>
    <dbReference type="NCBI Taxonomy" id="1427518"/>
    <lineage>
        <taxon>Bacteria</taxon>
        <taxon>Pseudomonadati</taxon>
        <taxon>Pseudomonadota</taxon>
        <taxon>Gammaproteobacteria</taxon>
        <taxon>Enterobacterales</taxon>
        <taxon>Morganellaceae</taxon>
        <taxon>Xenorhabdus</taxon>
    </lineage>
</organism>
<evidence type="ECO:0000256" key="1">
    <source>
        <dbReference type="ARBA" id="ARBA00004328"/>
    </source>
</evidence>
<dbReference type="PANTHER" id="PTHR35191:SF1">
    <property type="entry name" value="PROPHAGE SIDE TAIL FIBER PROTEIN HOMOLOG STFQ-RELATED"/>
    <property type="match status" value="1"/>
</dbReference>
<dbReference type="InterPro" id="IPR051934">
    <property type="entry name" value="Phage_Tail_Fiber_Structural"/>
</dbReference>
<dbReference type="GO" id="GO:0046718">
    <property type="term" value="P:symbiont entry into host cell"/>
    <property type="evidence" value="ECO:0007669"/>
    <property type="project" value="InterPro"/>
</dbReference>
<evidence type="ECO:0000256" key="2">
    <source>
        <dbReference type="ARBA" id="ARBA00022581"/>
    </source>
</evidence>
<dbReference type="RefSeq" id="WP_051462327.1">
    <property type="nucleotide sequence ID" value="NZ_CAWLWS010000074.1"/>
</dbReference>
<dbReference type="OrthoDB" id="6447951at2"/>
<dbReference type="STRING" id="1427518.XSR1_170042"/>
<keyword evidence="4" id="KW-1185">Reference proteome</keyword>
<dbReference type="EMBL" id="CBXF010000074">
    <property type="protein sequence ID" value="CDL81919.1"/>
    <property type="molecule type" value="Genomic_DNA"/>
</dbReference>
<evidence type="ECO:0000313" key="3">
    <source>
        <dbReference type="EMBL" id="CDL81919.1"/>
    </source>
</evidence>
<dbReference type="GO" id="GO:0019062">
    <property type="term" value="P:virion attachment to host cell"/>
    <property type="evidence" value="ECO:0007669"/>
    <property type="project" value="InterPro"/>
</dbReference>
<accession>W1IU19</accession>
<name>W1IU19_9GAMM</name>
<comment type="subcellular location">
    <subcellularLocation>
        <location evidence="1">Virion</location>
    </subcellularLocation>
</comment>